<keyword evidence="1" id="KW-1185">Reference proteome</keyword>
<sequence>MESLGNKPYQQWIFVQQPGPTYIIKLLDNPTYCWQLRHQTSGPGIEITLQPVNPKPSLVDQLFFIRNYSMVPLKRQELVLRFIAAGQGSPNPMVVFDRAANNYNNPGTQWKISSPNIANPVELSVMLKPAPDL</sequence>
<name>A0A915HLW4_ROMCU</name>
<dbReference type="WBParaSite" id="nRc.2.0.1.t02958-RA">
    <property type="protein sequence ID" value="nRc.2.0.1.t02958-RA"/>
    <property type="gene ID" value="nRc.2.0.1.g02958"/>
</dbReference>
<protein>
    <submittedName>
        <fullName evidence="2">Uncharacterized protein</fullName>
    </submittedName>
</protein>
<organism evidence="1 2">
    <name type="scientific">Romanomermis culicivorax</name>
    <name type="common">Nematode worm</name>
    <dbReference type="NCBI Taxonomy" id="13658"/>
    <lineage>
        <taxon>Eukaryota</taxon>
        <taxon>Metazoa</taxon>
        <taxon>Ecdysozoa</taxon>
        <taxon>Nematoda</taxon>
        <taxon>Enoplea</taxon>
        <taxon>Dorylaimia</taxon>
        <taxon>Mermithida</taxon>
        <taxon>Mermithoidea</taxon>
        <taxon>Mermithidae</taxon>
        <taxon>Romanomermis</taxon>
    </lineage>
</organism>
<dbReference type="SUPFAM" id="SSF50370">
    <property type="entry name" value="Ricin B-like lectins"/>
    <property type="match status" value="1"/>
</dbReference>
<proteinExistence type="predicted"/>
<dbReference type="Proteomes" id="UP000887565">
    <property type="component" value="Unplaced"/>
</dbReference>
<reference evidence="2" key="1">
    <citation type="submission" date="2022-11" db="UniProtKB">
        <authorList>
            <consortium name="WormBaseParasite"/>
        </authorList>
    </citation>
    <scope>IDENTIFICATION</scope>
</reference>
<evidence type="ECO:0000313" key="2">
    <source>
        <dbReference type="WBParaSite" id="nRc.2.0.1.t02958-RA"/>
    </source>
</evidence>
<accession>A0A915HLW4</accession>
<dbReference type="InterPro" id="IPR035992">
    <property type="entry name" value="Ricin_B-like_lectins"/>
</dbReference>
<evidence type="ECO:0000313" key="1">
    <source>
        <dbReference type="Proteomes" id="UP000887565"/>
    </source>
</evidence>
<dbReference type="AlphaFoldDB" id="A0A915HLW4"/>